<evidence type="ECO:0000313" key="2">
    <source>
        <dbReference type="EMBL" id="KAF8794459.1"/>
    </source>
</evidence>
<comment type="caution">
    <text evidence="2">The sequence shown here is derived from an EMBL/GenBank/DDBJ whole genome shotgun (WGS) entry which is preliminary data.</text>
</comment>
<evidence type="ECO:0000259" key="1">
    <source>
        <dbReference type="Pfam" id="PF18701"/>
    </source>
</evidence>
<dbReference type="Pfam" id="PF18701">
    <property type="entry name" value="DUF5641"/>
    <property type="match status" value="1"/>
</dbReference>
<sequence length="332" mass="37840">MEMEVLIQRRKPIRASFTRIYNGIKFEIDKENPDEEFLRSKLTTLKRLADELRSYDIQILDSRYSSEEQFNSEWESVEEYKEKLDLIQVKVEMFFSRQIAQSVARTAEEIGCHSNGTETLIHALFGGATTKRETHKRYEVSLSSLYGNYSRRLNLLEQLKICGPVTSLQPGPWIEEMKQKGITVSDVGRKDLKIEILIGADVAGALLTGKVHKLENGLVAVESLLGWTVMGRINYYSSKSNVSIYPGKDGNIRVVRVKTASEELVRPIKKIFPLEIPSSMESDEKNETATLEKENIISESQMNNSVPKLSQKFRTIVTRSGRQIKLPSKFIT</sequence>
<reference evidence="2" key="1">
    <citation type="journal article" date="2020" name="bioRxiv">
        <title>Chromosome-level reference genome of the European wasp spider Argiope bruennichi: a resource for studies on range expansion and evolutionary adaptation.</title>
        <authorList>
            <person name="Sheffer M.M."/>
            <person name="Hoppe A."/>
            <person name="Krehenwinkel H."/>
            <person name="Uhl G."/>
            <person name="Kuss A.W."/>
            <person name="Jensen L."/>
            <person name="Jensen C."/>
            <person name="Gillespie R.G."/>
            <person name="Hoff K.J."/>
            <person name="Prost S."/>
        </authorList>
    </citation>
    <scope>NUCLEOTIDE SEQUENCE</scope>
</reference>
<accession>A0A8T0FXU4</accession>
<dbReference type="AlphaFoldDB" id="A0A8T0FXU4"/>
<evidence type="ECO:0000313" key="3">
    <source>
        <dbReference type="Proteomes" id="UP000807504"/>
    </source>
</evidence>
<dbReference type="Proteomes" id="UP000807504">
    <property type="component" value="Unassembled WGS sequence"/>
</dbReference>
<reference evidence="2" key="2">
    <citation type="submission" date="2020-06" db="EMBL/GenBank/DDBJ databases">
        <authorList>
            <person name="Sheffer M."/>
        </authorList>
    </citation>
    <scope>NUCLEOTIDE SEQUENCE</scope>
</reference>
<feature type="domain" description="DUF5641" evidence="1">
    <location>
        <begin position="243"/>
        <end position="274"/>
    </location>
</feature>
<dbReference type="InterPro" id="IPR040676">
    <property type="entry name" value="DUF5641"/>
</dbReference>
<gene>
    <name evidence="2" type="ORF">HNY73_002439</name>
</gene>
<protein>
    <recommendedName>
        <fullName evidence="1">DUF5641 domain-containing protein</fullName>
    </recommendedName>
</protein>
<dbReference type="EMBL" id="JABXBU010000002">
    <property type="protein sequence ID" value="KAF8794459.1"/>
    <property type="molecule type" value="Genomic_DNA"/>
</dbReference>
<name>A0A8T0FXU4_ARGBR</name>
<keyword evidence="3" id="KW-1185">Reference proteome</keyword>
<organism evidence="2 3">
    <name type="scientific">Argiope bruennichi</name>
    <name type="common">Wasp spider</name>
    <name type="synonym">Aranea bruennichi</name>
    <dbReference type="NCBI Taxonomy" id="94029"/>
    <lineage>
        <taxon>Eukaryota</taxon>
        <taxon>Metazoa</taxon>
        <taxon>Ecdysozoa</taxon>
        <taxon>Arthropoda</taxon>
        <taxon>Chelicerata</taxon>
        <taxon>Arachnida</taxon>
        <taxon>Araneae</taxon>
        <taxon>Araneomorphae</taxon>
        <taxon>Entelegynae</taxon>
        <taxon>Araneoidea</taxon>
        <taxon>Araneidae</taxon>
        <taxon>Argiope</taxon>
    </lineage>
</organism>
<proteinExistence type="predicted"/>